<dbReference type="Proteomes" id="UP000087171">
    <property type="component" value="Chromosome Ca1"/>
</dbReference>
<evidence type="ECO:0000313" key="4">
    <source>
        <dbReference type="RefSeq" id="XP_027192438.1"/>
    </source>
</evidence>
<dbReference type="GO" id="GO:0003676">
    <property type="term" value="F:nucleic acid binding"/>
    <property type="evidence" value="ECO:0007669"/>
    <property type="project" value="InterPro"/>
</dbReference>
<keyword evidence="1" id="KW-0862">Zinc</keyword>
<dbReference type="PANTHER" id="PTHR34676">
    <property type="entry name" value="DUF4219 DOMAIN-CONTAINING PROTEIN-RELATED"/>
    <property type="match status" value="1"/>
</dbReference>
<dbReference type="PROSITE" id="PS50158">
    <property type="entry name" value="ZF_CCHC"/>
    <property type="match status" value="1"/>
</dbReference>
<evidence type="ECO:0000313" key="3">
    <source>
        <dbReference type="Proteomes" id="UP000087171"/>
    </source>
</evidence>
<feature type="domain" description="CCHC-type" evidence="2">
    <location>
        <begin position="295"/>
        <end position="309"/>
    </location>
</feature>
<keyword evidence="1" id="KW-0863">Zinc-finger</keyword>
<gene>
    <name evidence="4" type="primary">LOC113787663</name>
</gene>
<dbReference type="STRING" id="3827.A0A3Q7XVK5"/>
<organism evidence="3 4">
    <name type="scientific">Cicer arietinum</name>
    <name type="common">Chickpea</name>
    <name type="synonym">Garbanzo</name>
    <dbReference type="NCBI Taxonomy" id="3827"/>
    <lineage>
        <taxon>Eukaryota</taxon>
        <taxon>Viridiplantae</taxon>
        <taxon>Streptophyta</taxon>
        <taxon>Embryophyta</taxon>
        <taxon>Tracheophyta</taxon>
        <taxon>Spermatophyta</taxon>
        <taxon>Magnoliopsida</taxon>
        <taxon>eudicotyledons</taxon>
        <taxon>Gunneridae</taxon>
        <taxon>Pentapetalae</taxon>
        <taxon>rosids</taxon>
        <taxon>fabids</taxon>
        <taxon>Fabales</taxon>
        <taxon>Fabaceae</taxon>
        <taxon>Papilionoideae</taxon>
        <taxon>50 kb inversion clade</taxon>
        <taxon>NPAAA clade</taxon>
        <taxon>Hologalegina</taxon>
        <taxon>IRL clade</taxon>
        <taxon>Cicereae</taxon>
        <taxon>Cicer</taxon>
    </lineage>
</organism>
<reference evidence="3" key="1">
    <citation type="journal article" date="2013" name="Nat. Biotechnol.">
        <title>Draft genome sequence of chickpea (Cicer arietinum) provides a resource for trait improvement.</title>
        <authorList>
            <person name="Varshney R.K."/>
            <person name="Song C."/>
            <person name="Saxena R.K."/>
            <person name="Azam S."/>
            <person name="Yu S."/>
            <person name="Sharpe A.G."/>
            <person name="Cannon S."/>
            <person name="Baek J."/>
            <person name="Rosen B.D."/>
            <person name="Tar'an B."/>
            <person name="Millan T."/>
            <person name="Zhang X."/>
            <person name="Ramsay L.D."/>
            <person name="Iwata A."/>
            <person name="Wang Y."/>
            <person name="Nelson W."/>
            <person name="Farmer A.D."/>
            <person name="Gaur P.M."/>
            <person name="Soderlund C."/>
            <person name="Penmetsa R.V."/>
            <person name="Xu C."/>
            <person name="Bharti A.K."/>
            <person name="He W."/>
            <person name="Winter P."/>
            <person name="Zhao S."/>
            <person name="Hane J.K."/>
            <person name="Carrasquilla-Garcia N."/>
            <person name="Condie J.A."/>
            <person name="Upadhyaya H.D."/>
            <person name="Luo M.C."/>
            <person name="Thudi M."/>
            <person name="Gowda C.L."/>
            <person name="Singh N.P."/>
            <person name="Lichtenzveig J."/>
            <person name="Gali K.K."/>
            <person name="Rubio J."/>
            <person name="Nadarajan N."/>
            <person name="Dolezel J."/>
            <person name="Bansal K.C."/>
            <person name="Xu X."/>
            <person name="Edwards D."/>
            <person name="Zhang G."/>
            <person name="Kahl G."/>
            <person name="Gil J."/>
            <person name="Singh K.B."/>
            <person name="Datta S.K."/>
            <person name="Jackson S.A."/>
            <person name="Wang J."/>
            <person name="Cook D.R."/>
        </authorList>
    </citation>
    <scope>NUCLEOTIDE SEQUENCE [LARGE SCALE GENOMIC DNA]</scope>
    <source>
        <strain evidence="3">cv. CDC Frontier</strain>
    </source>
</reference>
<dbReference type="KEGG" id="cam:113787663"/>
<reference evidence="4" key="2">
    <citation type="submission" date="2025-08" db="UniProtKB">
        <authorList>
            <consortium name="RefSeq"/>
        </authorList>
    </citation>
    <scope>IDENTIFICATION</scope>
    <source>
        <tissue evidence="4">Etiolated seedlings</tissue>
    </source>
</reference>
<dbReference type="InterPro" id="IPR036875">
    <property type="entry name" value="Znf_CCHC_sf"/>
</dbReference>
<dbReference type="Gene3D" id="4.10.60.10">
    <property type="entry name" value="Zinc finger, CCHC-type"/>
    <property type="match status" value="1"/>
</dbReference>
<dbReference type="GeneID" id="113787663"/>
<accession>A0A3Q7XVK5</accession>
<dbReference type="OrthoDB" id="1418274at2759"/>
<dbReference type="Pfam" id="PF14223">
    <property type="entry name" value="Retrotran_gag_2"/>
    <property type="match status" value="1"/>
</dbReference>
<sequence>MSKDMYIAEGGSSYRPPYFGGIDYYFWKRKMQLFLKSQDTGMWRIITDGDFVPRVDQNDSTSAEKKEADWTTEEKSKVLLNSKAHLFLSCALSREECERVDECKTAKEVWDTLQTHHEGTSHVKETRIDIGIRKFELFEMNEGETIDEMYSRFTTIVNEMRSLGKAYSVQDRVRKIMRCLPIIWRPMVTAISQAKNLDVLGLEELIGTLRAHEVLLQEDKPIKKVKTIALKASQESTPVQTDEDSEEIEQEDVDKEIVRLTRKIQRMLIRRDQIKKGFLDKKEFKTEIDKSKIICFGCNKQGHYKTECPLNKKVPKKFPFKKKSMMATWDESDESETEKPEKANLCLMADIEETEPVSRYHNPEQSSSMLVATINNTSSESEQFA</sequence>
<dbReference type="PANTHER" id="PTHR34676:SF17">
    <property type="entry name" value="OS06G0684500 PROTEIN"/>
    <property type="match status" value="1"/>
</dbReference>
<keyword evidence="3" id="KW-1185">Reference proteome</keyword>
<evidence type="ECO:0000256" key="1">
    <source>
        <dbReference type="PROSITE-ProRule" id="PRU00047"/>
    </source>
</evidence>
<keyword evidence="1" id="KW-0479">Metal-binding</keyword>
<name>A0A3Q7XVK5_CICAR</name>
<proteinExistence type="predicted"/>
<dbReference type="InterPro" id="IPR001878">
    <property type="entry name" value="Znf_CCHC"/>
</dbReference>
<evidence type="ECO:0000259" key="2">
    <source>
        <dbReference type="PROSITE" id="PS50158"/>
    </source>
</evidence>
<dbReference type="GO" id="GO:0008270">
    <property type="term" value="F:zinc ion binding"/>
    <property type="evidence" value="ECO:0007669"/>
    <property type="project" value="UniProtKB-KW"/>
</dbReference>
<dbReference type="SUPFAM" id="SSF57756">
    <property type="entry name" value="Retrovirus zinc finger-like domains"/>
    <property type="match status" value="1"/>
</dbReference>
<dbReference type="AlphaFoldDB" id="A0A3Q7XVK5"/>
<dbReference type="RefSeq" id="XP_027192438.1">
    <property type="nucleotide sequence ID" value="XM_027336637.1"/>
</dbReference>
<protein>
    <submittedName>
        <fullName evidence="4">Uncharacterized protein LOC113787663</fullName>
    </submittedName>
</protein>